<protein>
    <submittedName>
        <fullName evidence="2">Uncharacterized protein</fullName>
    </submittedName>
</protein>
<dbReference type="Proteomes" id="UP000001055">
    <property type="component" value="Unassembled WGS sequence"/>
</dbReference>
<evidence type="ECO:0000313" key="3">
    <source>
        <dbReference type="Proteomes" id="UP000001055"/>
    </source>
</evidence>
<reference evidence="3" key="1">
    <citation type="journal article" date="2007" name="Plant Cell">
        <title>Dothideomycete-plant interactions illuminated by genome sequencing and EST analysis of the wheat pathogen Stagonospora nodorum.</title>
        <authorList>
            <person name="Hane J.K."/>
            <person name="Lowe R.G."/>
            <person name="Solomon P.S."/>
            <person name="Tan K.C."/>
            <person name="Schoch C.L."/>
            <person name="Spatafora J.W."/>
            <person name="Crous P.W."/>
            <person name="Kodira C."/>
            <person name="Birren B.W."/>
            <person name="Galagan J.E."/>
            <person name="Torriani S.F."/>
            <person name="McDonald B.A."/>
            <person name="Oliver R.P."/>
        </authorList>
    </citation>
    <scope>NUCLEOTIDE SEQUENCE [LARGE SCALE GENOMIC DNA]</scope>
    <source>
        <strain evidence="3">SN15 / ATCC MYA-4574 / FGSC 10173</strain>
    </source>
</reference>
<organism evidence="2 3">
    <name type="scientific">Phaeosphaeria nodorum (strain SN15 / ATCC MYA-4574 / FGSC 10173)</name>
    <name type="common">Glume blotch fungus</name>
    <name type="synonym">Parastagonospora nodorum</name>
    <dbReference type="NCBI Taxonomy" id="321614"/>
    <lineage>
        <taxon>Eukaryota</taxon>
        <taxon>Fungi</taxon>
        <taxon>Dikarya</taxon>
        <taxon>Ascomycota</taxon>
        <taxon>Pezizomycotina</taxon>
        <taxon>Dothideomycetes</taxon>
        <taxon>Pleosporomycetidae</taxon>
        <taxon>Pleosporales</taxon>
        <taxon>Pleosporineae</taxon>
        <taxon>Phaeosphaeriaceae</taxon>
        <taxon>Parastagonospora</taxon>
    </lineage>
</organism>
<gene>
    <name evidence="2" type="ORF">SNOG_00470</name>
</gene>
<dbReference type="InParanoid" id="Q0V694"/>
<feature type="region of interest" description="Disordered" evidence="1">
    <location>
        <begin position="1"/>
        <end position="30"/>
    </location>
</feature>
<dbReference type="EMBL" id="CH445325">
    <property type="protein sequence ID" value="EAT91965.1"/>
    <property type="molecule type" value="Genomic_DNA"/>
</dbReference>
<dbReference type="RefSeq" id="XP_001791155.1">
    <property type="nucleotide sequence ID" value="XM_001791103.1"/>
</dbReference>
<proteinExistence type="predicted"/>
<dbReference type="KEGG" id="pno:SNOG_00470"/>
<dbReference type="HOGENOM" id="CLU_785529_0_0_1"/>
<name>Q0V694_PHANO</name>
<evidence type="ECO:0000313" key="2">
    <source>
        <dbReference type="EMBL" id="EAT91965.1"/>
    </source>
</evidence>
<accession>Q0V694</accession>
<dbReference type="GeneID" id="5967911"/>
<evidence type="ECO:0000256" key="1">
    <source>
        <dbReference type="SAM" id="MobiDB-lite"/>
    </source>
</evidence>
<dbReference type="VEuPathDB" id="FungiDB:JI435_426190"/>
<sequence length="353" mass="40578">MVTTPPIMPSNLTSAKRTPSRDNGNHPLYPVRDEFYQSPPKTVEVLKASSCPETNDRPSFLTTLPAELRNNVYKWLFARDDPIIYTGPGRRDREPDFFPKFNDNYDEMPSFSPEEEIVMRKPSHDLGPNVAMLSNLNTHNECMSHFHDARDFLYDIGTQVAHVQEIQIDISPLCSAFDFDRVDDVEVEEQIDLLPVAHLKWYPPSSTCEFRLVNTGRALNHRVHGEFTGNSAHMSNINAQLLEDIVKAVGSNHALKTNGRFDRLIDRIELSLDLESGSVHYPMTGPYHEVDKRTIIPFEILRDDQDRFHRLHWVSCAHTSDLHPLPPRVYRKVVCWAMNEGENIIFDLDCRNV</sequence>
<dbReference type="AlphaFoldDB" id="Q0V694"/>